<dbReference type="EMBL" id="BARV01019020">
    <property type="protein sequence ID" value="GAI26302.1"/>
    <property type="molecule type" value="Genomic_DNA"/>
</dbReference>
<dbReference type="NCBIfam" id="TIGR03804">
    <property type="entry name" value="para_beta_helix"/>
    <property type="match status" value="2"/>
</dbReference>
<dbReference type="SUPFAM" id="SSF51126">
    <property type="entry name" value="Pectin lyase-like"/>
    <property type="match status" value="1"/>
</dbReference>
<dbReference type="InterPro" id="IPR012334">
    <property type="entry name" value="Pectin_lyas_fold"/>
</dbReference>
<gene>
    <name evidence="2" type="ORF">S06H3_32052</name>
</gene>
<dbReference type="Gene3D" id="2.160.20.10">
    <property type="entry name" value="Single-stranded right-handed beta-helix, Pectin lyase-like"/>
    <property type="match status" value="1"/>
</dbReference>
<dbReference type="Pfam" id="PF05048">
    <property type="entry name" value="NosD"/>
    <property type="match status" value="1"/>
</dbReference>
<organism evidence="2">
    <name type="scientific">marine sediment metagenome</name>
    <dbReference type="NCBI Taxonomy" id="412755"/>
    <lineage>
        <taxon>unclassified sequences</taxon>
        <taxon>metagenomes</taxon>
        <taxon>ecological metagenomes</taxon>
    </lineage>
</organism>
<dbReference type="InterPro" id="IPR006626">
    <property type="entry name" value="PbH1"/>
</dbReference>
<dbReference type="SMART" id="SM00710">
    <property type="entry name" value="PbH1"/>
    <property type="match status" value="6"/>
</dbReference>
<dbReference type="InterPro" id="IPR011050">
    <property type="entry name" value="Pectin_lyase_fold/virulence"/>
</dbReference>
<feature type="non-terminal residue" evidence="2">
    <location>
        <position position="1"/>
    </location>
</feature>
<evidence type="ECO:0000259" key="1">
    <source>
        <dbReference type="Pfam" id="PF05048"/>
    </source>
</evidence>
<name>X1M3W7_9ZZZZ</name>
<evidence type="ECO:0000313" key="2">
    <source>
        <dbReference type="EMBL" id="GAI26302.1"/>
    </source>
</evidence>
<protein>
    <recommendedName>
        <fullName evidence="1">Periplasmic copper-binding protein NosD beta helix domain-containing protein</fullName>
    </recommendedName>
</protein>
<reference evidence="2" key="1">
    <citation type="journal article" date="2014" name="Front. Microbiol.">
        <title>High frequency of phylogenetically diverse reductive dehalogenase-homologous genes in deep subseafloor sedimentary metagenomes.</title>
        <authorList>
            <person name="Kawai M."/>
            <person name="Futagami T."/>
            <person name="Toyoda A."/>
            <person name="Takaki Y."/>
            <person name="Nishi S."/>
            <person name="Hori S."/>
            <person name="Arai W."/>
            <person name="Tsubouchi T."/>
            <person name="Morono Y."/>
            <person name="Uchiyama I."/>
            <person name="Ito T."/>
            <person name="Fujiyama A."/>
            <person name="Inagaki F."/>
            <person name="Takami H."/>
        </authorList>
    </citation>
    <scope>NUCLEOTIDE SEQUENCE</scope>
    <source>
        <strain evidence="2">Expedition CK06-06</strain>
    </source>
</reference>
<dbReference type="InterPro" id="IPR007742">
    <property type="entry name" value="NosD_dom"/>
</dbReference>
<accession>X1M3W7</accession>
<sequence length="230" mass="24964">ITCVTVLRCWVHHFTGAGSIGIHLYYTDKSNVALNRVNDNYVGIHLARSDFNKVQSNTAEDNPHPNAGIIVGVAYHNIISGNHCRGNGMGIRIWNGNEQVVNGNICYDNATDGIEIAGTSSNNEICCNQFDDNGYGIHIADVTCNNNRLMYNRLQGNTVRAIVDAGTGTIIDGNWENVGHYQTTAGNWAAYAGPTGSPANGTRVIVYSSGEPGHRLYCYSNGAWHYVNLT</sequence>
<dbReference type="InterPro" id="IPR022441">
    <property type="entry name" value="Para_beta_helix_rpt-2"/>
</dbReference>
<feature type="domain" description="Periplasmic copper-binding protein NosD beta helix" evidence="1">
    <location>
        <begin position="20"/>
        <end position="188"/>
    </location>
</feature>
<comment type="caution">
    <text evidence="2">The sequence shown here is derived from an EMBL/GenBank/DDBJ whole genome shotgun (WGS) entry which is preliminary data.</text>
</comment>
<dbReference type="AlphaFoldDB" id="X1M3W7"/>
<proteinExistence type="predicted"/>